<keyword evidence="10" id="KW-0238">DNA-binding</keyword>
<dbReference type="Gene3D" id="1.10.10.10">
    <property type="entry name" value="Winged helix-like DNA-binding domain superfamily/Winged helix DNA-binding domain"/>
    <property type="match status" value="1"/>
</dbReference>
<evidence type="ECO:0000313" key="12">
    <source>
        <dbReference type="EMBL" id="MCO6025377.1"/>
    </source>
</evidence>
<keyword evidence="7" id="KW-0479">Metal-binding</keyword>
<organism evidence="12 13">
    <name type="scientific">Segatella cerevisiae</name>
    <dbReference type="NCBI Taxonomy" id="2053716"/>
    <lineage>
        <taxon>Bacteria</taxon>
        <taxon>Pseudomonadati</taxon>
        <taxon>Bacteroidota</taxon>
        <taxon>Bacteroidia</taxon>
        <taxon>Bacteroidales</taxon>
        <taxon>Prevotellaceae</taxon>
        <taxon>Segatella</taxon>
    </lineage>
</organism>
<evidence type="ECO:0000256" key="5">
    <source>
        <dbReference type="ARBA" id="ARBA00022490"/>
    </source>
</evidence>
<keyword evidence="13" id="KW-1185">Reference proteome</keyword>
<evidence type="ECO:0000256" key="1">
    <source>
        <dbReference type="ARBA" id="ARBA00004496"/>
    </source>
</evidence>
<keyword evidence="11" id="KW-0804">Transcription</keyword>
<dbReference type="InterPro" id="IPR036388">
    <property type="entry name" value="WH-like_DNA-bd_sf"/>
</dbReference>
<gene>
    <name evidence="12" type="ORF">NG821_05900</name>
</gene>
<comment type="subcellular location">
    <subcellularLocation>
        <location evidence="1">Cytoplasm</location>
    </subcellularLocation>
</comment>
<evidence type="ECO:0000256" key="6">
    <source>
        <dbReference type="ARBA" id="ARBA00022491"/>
    </source>
</evidence>
<dbReference type="InterPro" id="IPR002481">
    <property type="entry name" value="FUR"/>
</dbReference>
<evidence type="ECO:0000256" key="10">
    <source>
        <dbReference type="ARBA" id="ARBA00023125"/>
    </source>
</evidence>
<evidence type="ECO:0000256" key="2">
    <source>
        <dbReference type="ARBA" id="ARBA00007957"/>
    </source>
</evidence>
<dbReference type="Pfam" id="PF01475">
    <property type="entry name" value="FUR"/>
    <property type="match status" value="1"/>
</dbReference>
<comment type="subunit">
    <text evidence="3">Homodimer.</text>
</comment>
<protein>
    <recommendedName>
        <fullName evidence="4">Ferric uptake regulation protein</fullName>
    </recommendedName>
</protein>
<evidence type="ECO:0000256" key="3">
    <source>
        <dbReference type="ARBA" id="ARBA00011738"/>
    </source>
</evidence>
<evidence type="ECO:0000256" key="8">
    <source>
        <dbReference type="ARBA" id="ARBA00022833"/>
    </source>
</evidence>
<proteinExistence type="inferred from homology"/>
<dbReference type="PANTHER" id="PTHR33202:SF2">
    <property type="entry name" value="FERRIC UPTAKE REGULATION PROTEIN"/>
    <property type="match status" value="1"/>
</dbReference>
<evidence type="ECO:0000256" key="4">
    <source>
        <dbReference type="ARBA" id="ARBA00020910"/>
    </source>
</evidence>
<dbReference type="EMBL" id="JAMXLY010000016">
    <property type="protein sequence ID" value="MCO6025377.1"/>
    <property type="molecule type" value="Genomic_DNA"/>
</dbReference>
<keyword evidence="6" id="KW-0678">Repressor</keyword>
<comment type="caution">
    <text evidence="12">The sequence shown here is derived from an EMBL/GenBank/DDBJ whole genome shotgun (WGS) entry which is preliminary data.</text>
</comment>
<sequence length="164" mass="19181">MKANIKFKARDILDSYLTTSHHRRTPERYTILDAIYNMAGYFSLADLDTQLEKGNFRVSRATLYNTMHLFVDLRLVSCHRFQKCVLYEASYDSNGNSFQICSVCGKITVLHTPKIDQLVKDMKLKRFRKDRYSLYIYGVCSSCQAKLTRNRTQKIKKSKLSNKK</sequence>
<dbReference type="PANTHER" id="PTHR33202">
    <property type="entry name" value="ZINC UPTAKE REGULATION PROTEIN"/>
    <property type="match status" value="1"/>
</dbReference>
<evidence type="ECO:0000256" key="7">
    <source>
        <dbReference type="ARBA" id="ARBA00022723"/>
    </source>
</evidence>
<dbReference type="Proteomes" id="UP001204015">
    <property type="component" value="Unassembled WGS sequence"/>
</dbReference>
<dbReference type="InterPro" id="IPR036390">
    <property type="entry name" value="WH_DNA-bd_sf"/>
</dbReference>
<accession>A0ABT1BWC4</accession>
<dbReference type="SUPFAM" id="SSF46785">
    <property type="entry name" value="Winged helix' DNA-binding domain"/>
    <property type="match status" value="1"/>
</dbReference>
<dbReference type="RefSeq" id="WP_252760736.1">
    <property type="nucleotide sequence ID" value="NZ_JAMXLY010000016.1"/>
</dbReference>
<name>A0ABT1BWC4_9BACT</name>
<comment type="similarity">
    <text evidence="2">Belongs to the Fur family.</text>
</comment>
<dbReference type="InterPro" id="IPR043135">
    <property type="entry name" value="Fur_C"/>
</dbReference>
<evidence type="ECO:0000256" key="9">
    <source>
        <dbReference type="ARBA" id="ARBA00023015"/>
    </source>
</evidence>
<evidence type="ECO:0000313" key="13">
    <source>
        <dbReference type="Proteomes" id="UP001204015"/>
    </source>
</evidence>
<keyword evidence="9" id="KW-0805">Transcription regulation</keyword>
<reference evidence="12 13" key="1">
    <citation type="submission" date="2022-06" db="EMBL/GenBank/DDBJ databases">
        <title>A taxonomic note on the genus Prevotella: Description of four novel genera and emended description of the genera Hallella and Xylanibacter.</title>
        <authorList>
            <person name="Hitch T.C.A."/>
        </authorList>
    </citation>
    <scope>NUCLEOTIDE SEQUENCE [LARGE SCALE GENOMIC DNA]</scope>
    <source>
        <strain evidence="12 13">DSM 100619</strain>
    </source>
</reference>
<keyword evidence="8" id="KW-0862">Zinc</keyword>
<keyword evidence="5" id="KW-0963">Cytoplasm</keyword>
<evidence type="ECO:0000256" key="11">
    <source>
        <dbReference type="ARBA" id="ARBA00023163"/>
    </source>
</evidence>
<dbReference type="Gene3D" id="3.30.1490.190">
    <property type="match status" value="1"/>
</dbReference>